<dbReference type="GO" id="GO:0050661">
    <property type="term" value="F:NADP binding"/>
    <property type="evidence" value="ECO:0007669"/>
    <property type="project" value="InterPro"/>
</dbReference>
<dbReference type="PANTHER" id="PTHR43060:SF15">
    <property type="entry name" value="3-HYDROXYISOBUTYRATE DEHYDROGENASE-LIKE 1, MITOCHONDRIAL-RELATED"/>
    <property type="match status" value="1"/>
</dbReference>
<dbReference type="Gene3D" id="3.40.50.720">
    <property type="entry name" value="NAD(P)-binding Rossmann-like Domain"/>
    <property type="match status" value="1"/>
</dbReference>
<dbReference type="InterPro" id="IPR006115">
    <property type="entry name" value="6PGDH_NADP-bd"/>
</dbReference>
<feature type="domain" description="3-hydroxyisobutyrate dehydrogenase-like NAD-binding" evidence="6">
    <location>
        <begin position="159"/>
        <end position="278"/>
    </location>
</feature>
<evidence type="ECO:0000313" key="8">
    <source>
        <dbReference type="Proteomes" id="UP000419743"/>
    </source>
</evidence>
<dbReference type="PIRSF" id="PIRSF000103">
    <property type="entry name" value="HIBADH"/>
    <property type="match status" value="1"/>
</dbReference>
<dbReference type="PANTHER" id="PTHR43060">
    <property type="entry name" value="3-HYDROXYISOBUTYRATE DEHYDROGENASE-LIKE 1, MITOCHONDRIAL-RELATED"/>
    <property type="match status" value="1"/>
</dbReference>
<proteinExistence type="inferred from homology"/>
<feature type="domain" description="6-phosphogluconate dehydrogenase NADP-binding" evidence="5">
    <location>
        <begin position="5"/>
        <end position="156"/>
    </location>
</feature>
<accession>A0A7M4DPH4</accession>
<dbReference type="EC" id="1.1.1.60" evidence="7"/>
<dbReference type="Pfam" id="PF14833">
    <property type="entry name" value="NAD_binding_11"/>
    <property type="match status" value="1"/>
</dbReference>
<dbReference type="Proteomes" id="UP000419743">
    <property type="component" value="Unassembled WGS sequence"/>
</dbReference>
<sequence length="292" mass="30438">MSAKYALIGLGNVGSDLTTAAVAAGLDLHVYDIDPEARERAGRAGAVVHESAAAAVDGAATLVLSLPNAEVVEAVLADGALDALRPGGTLIDMSTNLPANAVALAATGRERGLTVLDAPVSYGPEGLVAFVGGPPADVTAQREWLDAVVTQWTHVGAHGQGQYAKLVQNILSGVQMGVIAEVLGFASRAGTDLDALATALRPTGAHSRMLERTMPAMRERRYGSAGTMALHAKDMGYALRAAETIEARMPFTQALLTVFRETLAAGDPRWGQTALIEWFLAQDEDTTDGDPR</sequence>
<dbReference type="InterPro" id="IPR029154">
    <property type="entry name" value="HIBADH-like_NADP-bd"/>
</dbReference>
<evidence type="ECO:0000259" key="5">
    <source>
        <dbReference type="Pfam" id="PF03446"/>
    </source>
</evidence>
<dbReference type="SUPFAM" id="SSF51735">
    <property type="entry name" value="NAD(P)-binding Rossmann-fold domains"/>
    <property type="match status" value="1"/>
</dbReference>
<evidence type="ECO:0000259" key="6">
    <source>
        <dbReference type="Pfam" id="PF14833"/>
    </source>
</evidence>
<dbReference type="Pfam" id="PF03446">
    <property type="entry name" value="NAD_binding_2"/>
    <property type="match status" value="1"/>
</dbReference>
<dbReference type="Gene3D" id="1.10.1040.10">
    <property type="entry name" value="N-(1-d-carboxylethyl)-l-norvaline Dehydrogenase, domain 2"/>
    <property type="match status" value="1"/>
</dbReference>
<dbReference type="GO" id="GO:0051287">
    <property type="term" value="F:NAD binding"/>
    <property type="evidence" value="ECO:0007669"/>
    <property type="project" value="InterPro"/>
</dbReference>
<name>A0A7M4DPH4_9MICO</name>
<keyword evidence="2 7" id="KW-0560">Oxidoreductase</keyword>
<protein>
    <submittedName>
        <fullName evidence="7">2-hydroxy-3-oxopropionate reductase</fullName>
        <ecNumber evidence="7">1.1.1.60</ecNumber>
    </submittedName>
</protein>
<keyword evidence="8" id="KW-1185">Reference proteome</keyword>
<evidence type="ECO:0000256" key="3">
    <source>
        <dbReference type="ARBA" id="ARBA00023027"/>
    </source>
</evidence>
<feature type="active site" evidence="4">
    <location>
        <position position="165"/>
    </location>
</feature>
<evidence type="ECO:0000256" key="1">
    <source>
        <dbReference type="ARBA" id="ARBA00009080"/>
    </source>
</evidence>
<comment type="caution">
    <text evidence="7">The sequence shown here is derived from an EMBL/GenBank/DDBJ whole genome shotgun (WGS) entry which is preliminary data.</text>
</comment>
<dbReference type="EMBL" id="CACRYJ010000059">
    <property type="protein sequence ID" value="VZO39368.1"/>
    <property type="molecule type" value="Genomic_DNA"/>
</dbReference>
<comment type="similarity">
    <text evidence="1">Belongs to the HIBADH-related family.</text>
</comment>
<dbReference type="InterPro" id="IPR008927">
    <property type="entry name" value="6-PGluconate_DH-like_C_sf"/>
</dbReference>
<gene>
    <name evidence="7" type="primary">glxR_2</name>
    <name evidence="7" type="ORF">HALOF300_04056</name>
</gene>
<organism evidence="7 8">
    <name type="scientific">Occultella aeris</name>
    <dbReference type="NCBI Taxonomy" id="2761496"/>
    <lineage>
        <taxon>Bacteria</taxon>
        <taxon>Bacillati</taxon>
        <taxon>Actinomycetota</taxon>
        <taxon>Actinomycetes</taxon>
        <taxon>Micrococcales</taxon>
        <taxon>Ruaniaceae</taxon>
        <taxon>Occultella</taxon>
    </lineage>
</organism>
<dbReference type="InterPro" id="IPR013328">
    <property type="entry name" value="6PGD_dom2"/>
</dbReference>
<dbReference type="InterPro" id="IPR015815">
    <property type="entry name" value="HIBADH-related"/>
</dbReference>
<dbReference type="GO" id="GO:0008679">
    <property type="term" value="F:2-hydroxy-3-oxopropionate reductase activity"/>
    <property type="evidence" value="ECO:0007669"/>
    <property type="project" value="UniProtKB-EC"/>
</dbReference>
<evidence type="ECO:0000256" key="4">
    <source>
        <dbReference type="PIRSR" id="PIRSR000103-1"/>
    </source>
</evidence>
<reference evidence="7 8" key="1">
    <citation type="submission" date="2019-11" db="EMBL/GenBank/DDBJ databases">
        <authorList>
            <person name="Criscuolo A."/>
        </authorList>
    </citation>
    <scope>NUCLEOTIDE SEQUENCE [LARGE SCALE GENOMIC DNA]</scope>
    <source>
        <strain evidence="7">CIP111667</strain>
    </source>
</reference>
<dbReference type="AlphaFoldDB" id="A0A7M4DPH4"/>
<keyword evidence="3" id="KW-0520">NAD</keyword>
<dbReference type="RefSeq" id="WP_156742695.1">
    <property type="nucleotide sequence ID" value="NZ_CACRYJ010000059.1"/>
</dbReference>
<dbReference type="SUPFAM" id="SSF48179">
    <property type="entry name" value="6-phosphogluconate dehydrogenase C-terminal domain-like"/>
    <property type="match status" value="1"/>
</dbReference>
<dbReference type="InterPro" id="IPR036291">
    <property type="entry name" value="NAD(P)-bd_dom_sf"/>
</dbReference>
<evidence type="ECO:0000256" key="2">
    <source>
        <dbReference type="ARBA" id="ARBA00023002"/>
    </source>
</evidence>
<evidence type="ECO:0000313" key="7">
    <source>
        <dbReference type="EMBL" id="VZO39368.1"/>
    </source>
</evidence>